<dbReference type="Proteomes" id="UP000095563">
    <property type="component" value="Unassembled WGS sequence"/>
</dbReference>
<protein>
    <submittedName>
        <fullName evidence="1">Uncharacterized protein</fullName>
    </submittedName>
</protein>
<dbReference type="AlphaFoldDB" id="A0A174QV36"/>
<evidence type="ECO:0000313" key="1">
    <source>
        <dbReference type="EMBL" id="CUP74748.1"/>
    </source>
</evidence>
<accession>A0A174QV36</accession>
<proteinExistence type="predicted"/>
<dbReference type="RefSeq" id="WP_155499121.1">
    <property type="nucleotide sequence ID" value="NZ_CZBO01000001.1"/>
</dbReference>
<name>A0A174QV36_9CLOT</name>
<sequence length="105" mass="12256">MMINKFDEFYGKIYEHLSIEEDLELVPKGCLFKHIYFKIDEFDMCKTAEVLINNKPFYLKAYDEALKISGDDVPMIYSFKIKAPINDISFRINAGLEFKDGVGDR</sequence>
<dbReference type="EMBL" id="CZBO01000001">
    <property type="protein sequence ID" value="CUP74748.1"/>
    <property type="molecule type" value="Genomic_DNA"/>
</dbReference>
<reference evidence="1 2" key="1">
    <citation type="submission" date="2015-09" db="EMBL/GenBank/DDBJ databases">
        <authorList>
            <consortium name="Pathogen Informatics"/>
        </authorList>
    </citation>
    <scope>NUCLEOTIDE SEQUENCE [LARGE SCALE GENOMIC DNA]</scope>
    <source>
        <strain evidence="1 2">2789STDY5834956</strain>
    </source>
</reference>
<evidence type="ECO:0000313" key="2">
    <source>
        <dbReference type="Proteomes" id="UP000095563"/>
    </source>
</evidence>
<gene>
    <name evidence="1" type="ORF">ERS852568_00643</name>
</gene>
<organism evidence="1 2">
    <name type="scientific">Clostridium baratii</name>
    <dbReference type="NCBI Taxonomy" id="1561"/>
    <lineage>
        <taxon>Bacteria</taxon>
        <taxon>Bacillati</taxon>
        <taxon>Bacillota</taxon>
        <taxon>Clostridia</taxon>
        <taxon>Eubacteriales</taxon>
        <taxon>Clostridiaceae</taxon>
        <taxon>Clostridium</taxon>
    </lineage>
</organism>